<reference evidence="1" key="2">
    <citation type="journal article" date="2022" name="New Phytol.">
        <title>Evolutionary transition to the ectomycorrhizal habit in the genomes of a hyperdiverse lineage of mushroom-forming fungi.</title>
        <authorList>
            <person name="Looney B."/>
            <person name="Miyauchi S."/>
            <person name="Morin E."/>
            <person name="Drula E."/>
            <person name="Courty P.E."/>
            <person name="Kohler A."/>
            <person name="Kuo A."/>
            <person name="LaButti K."/>
            <person name="Pangilinan J."/>
            <person name="Lipzen A."/>
            <person name="Riley R."/>
            <person name="Andreopoulos W."/>
            <person name="He G."/>
            <person name="Johnson J."/>
            <person name="Nolan M."/>
            <person name="Tritt A."/>
            <person name="Barry K.W."/>
            <person name="Grigoriev I.V."/>
            <person name="Nagy L.G."/>
            <person name="Hibbett D."/>
            <person name="Henrissat B."/>
            <person name="Matheny P.B."/>
            <person name="Labbe J."/>
            <person name="Martin F.M."/>
        </authorList>
    </citation>
    <scope>NUCLEOTIDE SEQUENCE</scope>
    <source>
        <strain evidence="1">FP105234-sp</strain>
    </source>
</reference>
<protein>
    <submittedName>
        <fullName evidence="1">SSrecog-domain-containing protein</fullName>
    </submittedName>
</protein>
<comment type="caution">
    <text evidence="1">The sequence shown here is derived from an EMBL/GenBank/DDBJ whole genome shotgun (WGS) entry which is preliminary data.</text>
</comment>
<gene>
    <name evidence="1" type="ORF">FA95DRAFT_1523068</name>
</gene>
<organism evidence="1 2">
    <name type="scientific">Auriscalpium vulgare</name>
    <dbReference type="NCBI Taxonomy" id="40419"/>
    <lineage>
        <taxon>Eukaryota</taxon>
        <taxon>Fungi</taxon>
        <taxon>Dikarya</taxon>
        <taxon>Basidiomycota</taxon>
        <taxon>Agaricomycotina</taxon>
        <taxon>Agaricomycetes</taxon>
        <taxon>Russulales</taxon>
        <taxon>Auriscalpiaceae</taxon>
        <taxon>Auriscalpium</taxon>
    </lineage>
</organism>
<reference evidence="1" key="1">
    <citation type="submission" date="2021-02" db="EMBL/GenBank/DDBJ databases">
        <authorList>
            <consortium name="DOE Joint Genome Institute"/>
            <person name="Ahrendt S."/>
            <person name="Looney B.P."/>
            <person name="Miyauchi S."/>
            <person name="Morin E."/>
            <person name="Drula E."/>
            <person name="Courty P.E."/>
            <person name="Chicoki N."/>
            <person name="Fauchery L."/>
            <person name="Kohler A."/>
            <person name="Kuo A."/>
            <person name="Labutti K."/>
            <person name="Pangilinan J."/>
            <person name="Lipzen A."/>
            <person name="Riley R."/>
            <person name="Andreopoulos W."/>
            <person name="He G."/>
            <person name="Johnson J."/>
            <person name="Barry K.W."/>
            <person name="Grigoriev I.V."/>
            <person name="Nagy L."/>
            <person name="Hibbett D."/>
            <person name="Henrissat B."/>
            <person name="Matheny P.B."/>
            <person name="Labbe J."/>
            <person name="Martin F."/>
        </authorList>
    </citation>
    <scope>NUCLEOTIDE SEQUENCE</scope>
    <source>
        <strain evidence="1">FP105234-sp</strain>
    </source>
</reference>
<evidence type="ECO:0000313" key="2">
    <source>
        <dbReference type="Proteomes" id="UP000814033"/>
    </source>
</evidence>
<evidence type="ECO:0000313" key="1">
    <source>
        <dbReference type="EMBL" id="KAI0044280.1"/>
    </source>
</evidence>
<accession>A0ACB8RL08</accession>
<sequence length="501" mass="56094">MTTQFDKVYHGLSSQAGKFRVASSGMAWKGENDEDVTLVPSDQIKWAQWLRVARGFQLRVGMKGRREVFDGFERDDHDKLAALLKQHFSVTLEPQEVSVKGWNWGLTDFKGDDLAFLVSNKTSFELPLHQVANTNIAGRTEVSLEFSAPSSSKKPSKSAPDEMVEIRFFVPGQSTRARGSDAGSEKSDVEDDEISAAQVFHDSVKEKAGVGAVAGDMILSFEEVLVLTPRGRYDVDMFPDFLRLRGKTYDYKIVYTAISRLFLLPKDDLHVLFILGLSNPIRQGQTRYQYLVMQFSREEEISAELNLDEEELSKYERLQKSYEAPAFEVVSSVFRALSKKKITSAGSFQSRNGHPGLKANLKAVQGDLFMLDKFIFFVSKQPVLVDLSDVHQVVFSRVGAAMGASAARTFDMKVVTKSGPEYMFTSINKEEHEPTDAYLKDKKVRVKNEMVPEGDLLRAAADDSDEEMQSVASDEDEEPRVKRTGDDDEDTENGKLAPSTP</sequence>
<dbReference type="Proteomes" id="UP000814033">
    <property type="component" value="Unassembled WGS sequence"/>
</dbReference>
<dbReference type="EMBL" id="MU275988">
    <property type="protein sequence ID" value="KAI0044280.1"/>
    <property type="molecule type" value="Genomic_DNA"/>
</dbReference>
<keyword evidence="2" id="KW-1185">Reference proteome</keyword>
<proteinExistence type="predicted"/>
<name>A0ACB8RL08_9AGAM</name>